<evidence type="ECO:0000256" key="4">
    <source>
        <dbReference type="ARBA" id="ARBA00022679"/>
    </source>
</evidence>
<keyword evidence="7 8" id="KW-0472">Membrane</keyword>
<dbReference type="GO" id="GO:0005886">
    <property type="term" value="C:plasma membrane"/>
    <property type="evidence" value="ECO:0007669"/>
    <property type="project" value="TreeGrafter"/>
</dbReference>
<organism evidence="9 10">
    <name type="scientific">Grifola frondosa</name>
    <name type="common">Maitake</name>
    <name type="synonym">Polyporus frondosus</name>
    <dbReference type="NCBI Taxonomy" id="5627"/>
    <lineage>
        <taxon>Eukaryota</taxon>
        <taxon>Fungi</taxon>
        <taxon>Dikarya</taxon>
        <taxon>Basidiomycota</taxon>
        <taxon>Agaricomycotina</taxon>
        <taxon>Agaricomycetes</taxon>
        <taxon>Polyporales</taxon>
        <taxon>Grifolaceae</taxon>
        <taxon>Grifola</taxon>
    </lineage>
</organism>
<evidence type="ECO:0000256" key="5">
    <source>
        <dbReference type="ARBA" id="ARBA00022692"/>
    </source>
</evidence>
<name>A0A1C7MMZ2_GRIFR</name>
<proteinExistence type="inferred from homology"/>
<comment type="caution">
    <text evidence="9">The sequence shown here is derived from an EMBL/GenBank/DDBJ whole genome shotgun (WGS) entry which is preliminary data.</text>
</comment>
<feature type="transmembrane region" description="Helical" evidence="8">
    <location>
        <begin position="142"/>
        <end position="158"/>
    </location>
</feature>
<dbReference type="OMA" id="CAWNDTV"/>
<sequence>MDESTPKQDSSLLHKLEKSAAQDAIPPLWLSYVKLTRVHKFPAGSILVFWPSAWGLALSAYSVGLPARILAIQLIAHLVGSVLRHNAACIWNDMCDCEVDKLVNRTKGRPIARGLVSMTGASILLSIHYVLCVLLLSYAGNFAMKVGLVGLFFIDVMYPLTKRWTNWPQAWLGVAMTWGLPVAWISVNGVMDWPLISTLFLGGICWTIHYDTIYACQDLRDDIKAGVRSTAVLFGSALTTLDFDVGSECWAMFKANGDLGFVILGGMLGDYALRVLL</sequence>
<dbReference type="InterPro" id="IPR039653">
    <property type="entry name" value="Prenyltransferase"/>
</dbReference>
<evidence type="ECO:0000256" key="6">
    <source>
        <dbReference type="ARBA" id="ARBA00022989"/>
    </source>
</evidence>
<reference evidence="9 10" key="1">
    <citation type="submission" date="2016-03" db="EMBL/GenBank/DDBJ databases">
        <title>Whole genome sequencing of Grifola frondosa 9006-11.</title>
        <authorList>
            <person name="Min B."/>
            <person name="Park H."/>
            <person name="Kim J.-G."/>
            <person name="Cho H."/>
            <person name="Oh Y.-L."/>
            <person name="Kong W.-S."/>
            <person name="Choi I.-G."/>
        </authorList>
    </citation>
    <scope>NUCLEOTIDE SEQUENCE [LARGE SCALE GENOMIC DNA]</scope>
    <source>
        <strain evidence="9 10">9006-11</strain>
    </source>
</reference>
<dbReference type="CDD" id="cd13959">
    <property type="entry name" value="PT_UbiA_COQ2"/>
    <property type="match status" value="1"/>
</dbReference>
<dbReference type="PANTHER" id="PTHR11048">
    <property type="entry name" value="PRENYLTRANSFERASES"/>
    <property type="match status" value="1"/>
</dbReference>
<evidence type="ECO:0000256" key="3">
    <source>
        <dbReference type="ARBA" id="ARBA00005985"/>
    </source>
</evidence>
<dbReference type="InterPro" id="IPR044878">
    <property type="entry name" value="UbiA_sf"/>
</dbReference>
<evidence type="ECO:0000256" key="7">
    <source>
        <dbReference type="ARBA" id="ARBA00023136"/>
    </source>
</evidence>
<dbReference type="Gene3D" id="1.10.357.140">
    <property type="entry name" value="UbiA prenyltransferase"/>
    <property type="match status" value="1"/>
</dbReference>
<feature type="transmembrane region" description="Helical" evidence="8">
    <location>
        <begin position="170"/>
        <end position="187"/>
    </location>
</feature>
<gene>
    <name evidence="9" type="primary">PPT1_0</name>
    <name evidence="9" type="ORF">A0H81_02918</name>
</gene>
<accession>A0A1C7MMZ2</accession>
<protein>
    <submittedName>
        <fullName evidence="9">4-hydroxybenzoate polyprenyltransferase, mitochondrial</fullName>
    </submittedName>
</protein>
<keyword evidence="10" id="KW-1185">Reference proteome</keyword>
<feature type="transmembrane region" description="Helical" evidence="8">
    <location>
        <begin position="115"/>
        <end position="136"/>
    </location>
</feature>
<dbReference type="InterPro" id="IPR000537">
    <property type="entry name" value="UbiA_prenyltransferase"/>
</dbReference>
<comment type="cofactor">
    <cofactor evidence="1">
        <name>Mg(2+)</name>
        <dbReference type="ChEBI" id="CHEBI:18420"/>
    </cofactor>
</comment>
<comment type="subcellular location">
    <subcellularLocation>
        <location evidence="2">Membrane</location>
        <topology evidence="2">Multi-pass membrane protein</topology>
    </subcellularLocation>
</comment>
<evidence type="ECO:0000313" key="10">
    <source>
        <dbReference type="Proteomes" id="UP000092993"/>
    </source>
</evidence>
<dbReference type="GO" id="GO:0006744">
    <property type="term" value="P:ubiquinone biosynthetic process"/>
    <property type="evidence" value="ECO:0007669"/>
    <property type="project" value="TreeGrafter"/>
</dbReference>
<dbReference type="EMBL" id="LUGG01000003">
    <property type="protein sequence ID" value="OBZ76354.1"/>
    <property type="molecule type" value="Genomic_DNA"/>
</dbReference>
<keyword evidence="4 9" id="KW-0808">Transferase</keyword>
<dbReference type="AlphaFoldDB" id="A0A1C7MMZ2"/>
<dbReference type="Proteomes" id="UP000092993">
    <property type="component" value="Unassembled WGS sequence"/>
</dbReference>
<evidence type="ECO:0000256" key="8">
    <source>
        <dbReference type="SAM" id="Phobius"/>
    </source>
</evidence>
<evidence type="ECO:0000256" key="2">
    <source>
        <dbReference type="ARBA" id="ARBA00004141"/>
    </source>
</evidence>
<dbReference type="Pfam" id="PF01040">
    <property type="entry name" value="UbiA"/>
    <property type="match status" value="1"/>
</dbReference>
<dbReference type="GO" id="GO:0016765">
    <property type="term" value="F:transferase activity, transferring alkyl or aryl (other than methyl) groups"/>
    <property type="evidence" value="ECO:0007669"/>
    <property type="project" value="InterPro"/>
</dbReference>
<dbReference type="STRING" id="5627.A0A1C7MMZ2"/>
<dbReference type="OrthoDB" id="18170at2759"/>
<evidence type="ECO:0000256" key="1">
    <source>
        <dbReference type="ARBA" id="ARBA00001946"/>
    </source>
</evidence>
<dbReference type="PANTHER" id="PTHR11048:SF28">
    <property type="entry name" value="4-HYDROXYBENZOATE POLYPRENYLTRANSFERASE, MITOCHONDRIAL"/>
    <property type="match status" value="1"/>
</dbReference>
<comment type="similarity">
    <text evidence="3">Belongs to the UbiA prenyltransferase family.</text>
</comment>
<feature type="transmembrane region" description="Helical" evidence="8">
    <location>
        <begin position="193"/>
        <end position="210"/>
    </location>
</feature>
<keyword evidence="5 8" id="KW-0812">Transmembrane</keyword>
<keyword evidence="6 8" id="KW-1133">Transmembrane helix</keyword>
<evidence type="ECO:0000313" key="9">
    <source>
        <dbReference type="EMBL" id="OBZ76354.1"/>
    </source>
</evidence>